<evidence type="ECO:0000313" key="2">
    <source>
        <dbReference type="Proteomes" id="UP000814033"/>
    </source>
</evidence>
<dbReference type="Proteomes" id="UP000814033">
    <property type="component" value="Unassembled WGS sequence"/>
</dbReference>
<accession>A0ACB8RGK0</accession>
<name>A0ACB8RGK0_9AGAM</name>
<protein>
    <submittedName>
        <fullName evidence="1">Uncharacterized protein</fullName>
    </submittedName>
</protein>
<proteinExistence type="predicted"/>
<dbReference type="EMBL" id="MU276036">
    <property type="protein sequence ID" value="KAI0043034.1"/>
    <property type="molecule type" value="Genomic_DNA"/>
</dbReference>
<sequence length="229" mass="24880">MSAHRISDRVLSAHYTPLRHIIMPKEHLPSIRLMFPHLFPLTRSFLEQSAHDANQASHQTCNAVDKSEQSAAGHNVLQVQRGDESTAAVTSTGESSPNLQRDSRVAAPPATYFAASIYPCPTTQGPADHVCQHQSQFCLRTVTYSSRLNSCLSRGATRAPQPSQFMSLLSTHRLPHSVIATPKTPSMVFSAAPAAQHAGTDAGPNTLWASRHRGKIANEIKVLCRCVGL</sequence>
<comment type="caution">
    <text evidence="1">The sequence shown here is derived from an EMBL/GenBank/DDBJ whole genome shotgun (WGS) entry which is preliminary data.</text>
</comment>
<evidence type="ECO:0000313" key="1">
    <source>
        <dbReference type="EMBL" id="KAI0043034.1"/>
    </source>
</evidence>
<reference evidence="1" key="2">
    <citation type="journal article" date="2022" name="New Phytol.">
        <title>Evolutionary transition to the ectomycorrhizal habit in the genomes of a hyperdiverse lineage of mushroom-forming fungi.</title>
        <authorList>
            <person name="Looney B."/>
            <person name="Miyauchi S."/>
            <person name="Morin E."/>
            <person name="Drula E."/>
            <person name="Courty P.E."/>
            <person name="Kohler A."/>
            <person name="Kuo A."/>
            <person name="LaButti K."/>
            <person name="Pangilinan J."/>
            <person name="Lipzen A."/>
            <person name="Riley R."/>
            <person name="Andreopoulos W."/>
            <person name="He G."/>
            <person name="Johnson J."/>
            <person name="Nolan M."/>
            <person name="Tritt A."/>
            <person name="Barry K.W."/>
            <person name="Grigoriev I.V."/>
            <person name="Nagy L.G."/>
            <person name="Hibbett D."/>
            <person name="Henrissat B."/>
            <person name="Matheny P.B."/>
            <person name="Labbe J."/>
            <person name="Martin F.M."/>
        </authorList>
    </citation>
    <scope>NUCLEOTIDE SEQUENCE</scope>
    <source>
        <strain evidence="1">FP105234-sp</strain>
    </source>
</reference>
<keyword evidence="2" id="KW-1185">Reference proteome</keyword>
<gene>
    <name evidence="1" type="ORF">FA95DRAFT_446391</name>
</gene>
<reference evidence="1" key="1">
    <citation type="submission" date="2021-02" db="EMBL/GenBank/DDBJ databases">
        <authorList>
            <consortium name="DOE Joint Genome Institute"/>
            <person name="Ahrendt S."/>
            <person name="Looney B.P."/>
            <person name="Miyauchi S."/>
            <person name="Morin E."/>
            <person name="Drula E."/>
            <person name="Courty P.E."/>
            <person name="Chicoki N."/>
            <person name="Fauchery L."/>
            <person name="Kohler A."/>
            <person name="Kuo A."/>
            <person name="Labutti K."/>
            <person name="Pangilinan J."/>
            <person name="Lipzen A."/>
            <person name="Riley R."/>
            <person name="Andreopoulos W."/>
            <person name="He G."/>
            <person name="Johnson J."/>
            <person name="Barry K.W."/>
            <person name="Grigoriev I.V."/>
            <person name="Nagy L."/>
            <person name="Hibbett D."/>
            <person name="Henrissat B."/>
            <person name="Matheny P.B."/>
            <person name="Labbe J."/>
            <person name="Martin F."/>
        </authorList>
    </citation>
    <scope>NUCLEOTIDE SEQUENCE</scope>
    <source>
        <strain evidence="1">FP105234-sp</strain>
    </source>
</reference>
<organism evidence="1 2">
    <name type="scientific">Auriscalpium vulgare</name>
    <dbReference type="NCBI Taxonomy" id="40419"/>
    <lineage>
        <taxon>Eukaryota</taxon>
        <taxon>Fungi</taxon>
        <taxon>Dikarya</taxon>
        <taxon>Basidiomycota</taxon>
        <taxon>Agaricomycotina</taxon>
        <taxon>Agaricomycetes</taxon>
        <taxon>Russulales</taxon>
        <taxon>Auriscalpiaceae</taxon>
        <taxon>Auriscalpium</taxon>
    </lineage>
</organism>